<feature type="coiled-coil region" evidence="1">
    <location>
        <begin position="136"/>
        <end position="163"/>
    </location>
</feature>
<evidence type="ECO:0000313" key="4">
    <source>
        <dbReference type="Proteomes" id="UP000004828"/>
    </source>
</evidence>
<evidence type="ECO:0000313" key="3">
    <source>
        <dbReference type="EMBL" id="EEV01473.1"/>
    </source>
</evidence>
<dbReference type="AlphaFoldDB" id="C7G9R2"/>
<dbReference type="EMBL" id="ABYJ02000070">
    <property type="protein sequence ID" value="EEV01473.1"/>
    <property type="molecule type" value="Genomic_DNA"/>
</dbReference>
<gene>
    <name evidence="3" type="ORF">ROSINTL182_06641</name>
</gene>
<keyword evidence="1" id="KW-0175">Coiled coil</keyword>
<evidence type="ECO:0000256" key="2">
    <source>
        <dbReference type="SAM" id="Phobius"/>
    </source>
</evidence>
<feature type="transmembrane region" description="Helical" evidence="2">
    <location>
        <begin position="100"/>
        <end position="120"/>
    </location>
</feature>
<proteinExistence type="predicted"/>
<dbReference type="HOGENOM" id="CLU_135489_0_0_9"/>
<name>C7G9R2_9FIRM</name>
<comment type="caution">
    <text evidence="3">The sequence shown here is derived from an EMBL/GenBank/DDBJ whole genome shotgun (WGS) entry which is preliminary data.</text>
</comment>
<keyword evidence="2" id="KW-0472">Membrane</keyword>
<sequence length="164" mass="19480">MRFMKELLYGIVELLAKIHSYLLRFNDAYEYNFSDKELHFLVIGILGMMFIFVVYPVFKWLAKHDHVMVIAWIYVFTLIIVITFAIEIGQKVTNTGNMEFADIVFGVVGFIVMFFIFAVIREIYKGIVSLIRDVAHQDQNRSKKRHQRVYDEYEEDVMDEDDEE</sequence>
<dbReference type="Proteomes" id="UP000004828">
    <property type="component" value="Unassembled WGS sequence"/>
</dbReference>
<reference evidence="3 4" key="1">
    <citation type="submission" date="2009-08" db="EMBL/GenBank/DDBJ databases">
        <authorList>
            <person name="Weinstock G."/>
            <person name="Sodergren E."/>
            <person name="Clifton S."/>
            <person name="Fulton L."/>
            <person name="Fulton B."/>
            <person name="Courtney L."/>
            <person name="Fronick C."/>
            <person name="Harrison M."/>
            <person name="Strong C."/>
            <person name="Farmer C."/>
            <person name="Delahaunty K."/>
            <person name="Markovic C."/>
            <person name="Hall O."/>
            <person name="Minx P."/>
            <person name="Tomlinson C."/>
            <person name="Mitreva M."/>
            <person name="Nelson J."/>
            <person name="Hou S."/>
            <person name="Wollam A."/>
            <person name="Pepin K.H."/>
            <person name="Johnson M."/>
            <person name="Bhonagiri V."/>
            <person name="Nash W.E."/>
            <person name="Warren W."/>
            <person name="Chinwalla A."/>
            <person name="Mardis E.R."/>
            <person name="Wilson R.K."/>
        </authorList>
    </citation>
    <scope>NUCLEOTIDE SEQUENCE [LARGE SCALE GENOMIC DNA]</scope>
    <source>
        <strain evidence="3 4">L1-82</strain>
    </source>
</reference>
<feature type="transmembrane region" description="Helical" evidence="2">
    <location>
        <begin position="70"/>
        <end position="88"/>
    </location>
</feature>
<organism evidence="3 4">
    <name type="scientific">Roseburia intestinalis L1-82</name>
    <dbReference type="NCBI Taxonomy" id="536231"/>
    <lineage>
        <taxon>Bacteria</taxon>
        <taxon>Bacillati</taxon>
        <taxon>Bacillota</taxon>
        <taxon>Clostridia</taxon>
        <taxon>Lachnospirales</taxon>
        <taxon>Lachnospiraceae</taxon>
        <taxon>Roseburia</taxon>
    </lineage>
</organism>
<feature type="transmembrane region" description="Helical" evidence="2">
    <location>
        <begin position="38"/>
        <end position="58"/>
    </location>
</feature>
<protein>
    <submittedName>
        <fullName evidence="3">Uncharacterized protein</fullName>
    </submittedName>
</protein>
<evidence type="ECO:0000256" key="1">
    <source>
        <dbReference type="SAM" id="Coils"/>
    </source>
</evidence>
<keyword evidence="2" id="KW-1133">Transmembrane helix</keyword>
<feature type="transmembrane region" description="Helical" evidence="2">
    <location>
        <begin position="7"/>
        <end position="26"/>
    </location>
</feature>
<keyword evidence="2" id="KW-0812">Transmembrane</keyword>
<accession>C7G9R2</accession>